<keyword evidence="2" id="KW-0812">Transmembrane</keyword>
<evidence type="ECO:0000256" key="2">
    <source>
        <dbReference type="SAM" id="Phobius"/>
    </source>
</evidence>
<reference evidence="5" key="1">
    <citation type="journal article" date="2019" name="Int. J. Syst. Evol. Microbiol.">
        <title>The Global Catalogue of Microorganisms (GCM) 10K type strain sequencing project: providing services to taxonomists for standard genome sequencing and annotation.</title>
        <authorList>
            <consortium name="The Broad Institute Genomics Platform"/>
            <consortium name="The Broad Institute Genome Sequencing Center for Infectious Disease"/>
            <person name="Wu L."/>
            <person name="Ma J."/>
        </authorList>
    </citation>
    <scope>NUCLEOTIDE SEQUENCE [LARGE SCALE GENOMIC DNA]</scope>
    <source>
        <strain evidence="5">XZYJT-10</strain>
    </source>
</reference>
<evidence type="ECO:0000313" key="4">
    <source>
        <dbReference type="EMBL" id="MFC7275773.1"/>
    </source>
</evidence>
<sequence length="130" mass="13582">MTDRDDAAWNRPDAPPPNWQQPPPQPPGPAQGSWNPGGYPPPQHYQQPGAWQPGPSPVVPARTTNTMAILALVFAFVFPPAGLVLGFLARQQIQQRGEGGEGLAMAGLIIGAIGTVGYVILCAASASTGY</sequence>
<keyword evidence="5" id="KW-1185">Reference proteome</keyword>
<protein>
    <submittedName>
        <fullName evidence="4">DUF4190 domain-containing protein</fullName>
    </submittedName>
</protein>
<dbReference type="EMBL" id="JBHTBJ010000011">
    <property type="protein sequence ID" value="MFC7275773.1"/>
    <property type="molecule type" value="Genomic_DNA"/>
</dbReference>
<comment type="caution">
    <text evidence="4">The sequence shown here is derived from an EMBL/GenBank/DDBJ whole genome shotgun (WGS) entry which is preliminary data.</text>
</comment>
<keyword evidence="2" id="KW-0472">Membrane</keyword>
<dbReference type="Pfam" id="PF13828">
    <property type="entry name" value="DUF4190"/>
    <property type="match status" value="1"/>
</dbReference>
<evidence type="ECO:0000256" key="1">
    <source>
        <dbReference type="SAM" id="MobiDB-lite"/>
    </source>
</evidence>
<name>A0ABW2HUF9_9ACTN</name>
<organism evidence="4 5">
    <name type="scientific">Paractinoplanes rhizophilus</name>
    <dbReference type="NCBI Taxonomy" id="1416877"/>
    <lineage>
        <taxon>Bacteria</taxon>
        <taxon>Bacillati</taxon>
        <taxon>Actinomycetota</taxon>
        <taxon>Actinomycetes</taxon>
        <taxon>Micromonosporales</taxon>
        <taxon>Micromonosporaceae</taxon>
        <taxon>Paractinoplanes</taxon>
    </lineage>
</organism>
<feature type="transmembrane region" description="Helical" evidence="2">
    <location>
        <begin position="67"/>
        <end position="90"/>
    </location>
</feature>
<gene>
    <name evidence="4" type="ORF">ACFQS1_17425</name>
</gene>
<feature type="compositionally biased region" description="Pro residues" evidence="1">
    <location>
        <begin position="13"/>
        <end position="29"/>
    </location>
</feature>
<keyword evidence="2" id="KW-1133">Transmembrane helix</keyword>
<feature type="domain" description="DUF4190" evidence="3">
    <location>
        <begin position="68"/>
        <end position="121"/>
    </location>
</feature>
<dbReference type="Proteomes" id="UP001596548">
    <property type="component" value="Unassembled WGS sequence"/>
</dbReference>
<evidence type="ECO:0000313" key="5">
    <source>
        <dbReference type="Proteomes" id="UP001596548"/>
    </source>
</evidence>
<feature type="region of interest" description="Disordered" evidence="1">
    <location>
        <begin position="1"/>
        <end position="59"/>
    </location>
</feature>
<evidence type="ECO:0000259" key="3">
    <source>
        <dbReference type="Pfam" id="PF13828"/>
    </source>
</evidence>
<feature type="transmembrane region" description="Helical" evidence="2">
    <location>
        <begin position="102"/>
        <end position="126"/>
    </location>
</feature>
<proteinExistence type="predicted"/>
<dbReference type="InterPro" id="IPR025241">
    <property type="entry name" value="DUF4190"/>
</dbReference>
<accession>A0ABW2HUF9</accession>
<dbReference type="RefSeq" id="WP_378969284.1">
    <property type="nucleotide sequence ID" value="NZ_JBHTBJ010000011.1"/>
</dbReference>